<name>A0A5S6QSQ9_TRIMR</name>
<keyword evidence="4" id="KW-0677">Repeat</keyword>
<feature type="region of interest" description="Disordered" evidence="10">
    <location>
        <begin position="416"/>
        <end position="536"/>
    </location>
</feature>
<evidence type="ECO:0000256" key="4">
    <source>
        <dbReference type="ARBA" id="ARBA00022737"/>
    </source>
</evidence>
<dbReference type="InterPro" id="IPR036322">
    <property type="entry name" value="WD40_repeat_dom_sf"/>
</dbReference>
<feature type="repeat" description="WD" evidence="9">
    <location>
        <begin position="16"/>
        <end position="48"/>
    </location>
</feature>
<dbReference type="SUPFAM" id="SSF50978">
    <property type="entry name" value="WD40 repeat-like"/>
    <property type="match status" value="1"/>
</dbReference>
<evidence type="ECO:0000256" key="1">
    <source>
        <dbReference type="ARBA" id="ARBA00004123"/>
    </source>
</evidence>
<keyword evidence="7" id="KW-0234">DNA repair</keyword>
<keyword evidence="6" id="KW-0156">Chromatin regulator</keyword>
<evidence type="ECO:0000256" key="10">
    <source>
        <dbReference type="SAM" id="MobiDB-lite"/>
    </source>
</evidence>
<dbReference type="SMART" id="SM00320">
    <property type="entry name" value="WD40"/>
    <property type="match status" value="4"/>
</dbReference>
<dbReference type="InterPro" id="IPR001680">
    <property type="entry name" value="WD40_rpt"/>
</dbReference>
<dbReference type="GO" id="GO:0006281">
    <property type="term" value="P:DNA repair"/>
    <property type="evidence" value="ECO:0007669"/>
    <property type="project" value="UniProtKB-KW"/>
</dbReference>
<dbReference type="PANTHER" id="PTHR15271">
    <property type="entry name" value="CHROMATIN ASSEMBLY FACTOR 1 SUBUNIT B"/>
    <property type="match status" value="1"/>
</dbReference>
<dbReference type="InterPro" id="IPR055410">
    <property type="entry name" value="Beta-prop_CAF1B_HIR1"/>
</dbReference>
<dbReference type="WBParaSite" id="TMUE_0000000374.1">
    <property type="protein sequence ID" value="TMUE_0000000374.1"/>
    <property type="gene ID" value="WBGene00296314"/>
</dbReference>
<organism evidence="12 14">
    <name type="scientific">Trichuris muris</name>
    <name type="common">Mouse whipworm</name>
    <dbReference type="NCBI Taxonomy" id="70415"/>
    <lineage>
        <taxon>Eukaryota</taxon>
        <taxon>Metazoa</taxon>
        <taxon>Ecdysozoa</taxon>
        <taxon>Nematoda</taxon>
        <taxon>Enoplea</taxon>
        <taxon>Dorylaimia</taxon>
        <taxon>Trichinellida</taxon>
        <taxon>Trichuridae</taxon>
        <taxon>Trichuris</taxon>
    </lineage>
</organism>
<evidence type="ECO:0000256" key="3">
    <source>
        <dbReference type="ARBA" id="ARBA00022574"/>
    </source>
</evidence>
<dbReference type="PROSITE" id="PS50294">
    <property type="entry name" value="WD_REPEATS_REGION"/>
    <property type="match status" value="1"/>
</dbReference>
<keyword evidence="3 9" id="KW-0853">WD repeat</keyword>
<keyword evidence="5" id="KW-0227">DNA damage</keyword>
<dbReference type="AlphaFoldDB" id="A0A5S6QSQ9"/>
<dbReference type="GO" id="GO:0006335">
    <property type="term" value="P:DNA replication-dependent chromatin assembly"/>
    <property type="evidence" value="ECO:0007669"/>
    <property type="project" value="InterPro"/>
</dbReference>
<feature type="repeat" description="WD" evidence="9">
    <location>
        <begin position="97"/>
        <end position="131"/>
    </location>
</feature>
<reference evidence="12" key="1">
    <citation type="submission" date="2013-11" db="EMBL/GenBank/DDBJ databases">
        <authorList>
            <person name="Aslett M."/>
        </authorList>
    </citation>
    <scope>NUCLEOTIDE SEQUENCE [LARGE SCALE GENOMIC DNA]</scope>
    <source>
        <strain evidence="12">Edinburgh</strain>
    </source>
</reference>
<dbReference type="GO" id="GO:0033186">
    <property type="term" value="C:CAF-1 complex"/>
    <property type="evidence" value="ECO:0007669"/>
    <property type="project" value="TreeGrafter"/>
</dbReference>
<evidence type="ECO:0000256" key="5">
    <source>
        <dbReference type="ARBA" id="ARBA00022763"/>
    </source>
</evidence>
<evidence type="ECO:0000313" key="13">
    <source>
        <dbReference type="WBParaSite" id="TMUE_0000000374.1"/>
    </source>
</evidence>
<keyword evidence="8" id="KW-0539">Nucleus</keyword>
<dbReference type="GO" id="GO:0005634">
    <property type="term" value="C:nucleus"/>
    <property type="evidence" value="ECO:0007669"/>
    <property type="project" value="UniProtKB-SubCell"/>
</dbReference>
<dbReference type="PANTHER" id="PTHR15271:SF4">
    <property type="entry name" value="CHROMATIN ASSEMBLY FACTOR 1 SUBUNIT B"/>
    <property type="match status" value="1"/>
</dbReference>
<reference evidence="12" key="2">
    <citation type="submission" date="2014-03" db="EMBL/GenBank/DDBJ databases">
        <title>The whipworm genome and dual-species transcriptomics of an intimate host-pathogen interaction.</title>
        <authorList>
            <person name="Foth B.J."/>
            <person name="Tsai I.J."/>
            <person name="Reid A.J."/>
            <person name="Bancroft A.J."/>
            <person name="Nichol S."/>
            <person name="Tracey A."/>
            <person name="Holroyd N."/>
            <person name="Cotton J.A."/>
            <person name="Stanley E.J."/>
            <person name="Zarowiecki M."/>
            <person name="Liu J.Z."/>
            <person name="Huckvale T."/>
            <person name="Cooper P.J."/>
            <person name="Grencis R.K."/>
            <person name="Berriman M."/>
        </authorList>
    </citation>
    <scope>NUCLEOTIDE SEQUENCE [LARGE SCALE GENOMIC DNA]</scope>
    <source>
        <strain evidence="12">Edinburgh</strain>
    </source>
</reference>
<dbReference type="InterPro" id="IPR015943">
    <property type="entry name" value="WD40/YVTN_repeat-like_dom_sf"/>
</dbReference>
<evidence type="ECO:0000256" key="7">
    <source>
        <dbReference type="ARBA" id="ARBA00023204"/>
    </source>
</evidence>
<dbReference type="WBParaSite" id="TMUE_2000010406.1">
    <property type="protein sequence ID" value="TMUE_2000010406.1"/>
    <property type="gene ID" value="WBGene00291481"/>
</dbReference>
<dbReference type="GO" id="GO:0006334">
    <property type="term" value="P:nucleosome assembly"/>
    <property type="evidence" value="ECO:0007669"/>
    <property type="project" value="TreeGrafter"/>
</dbReference>
<protein>
    <submittedName>
        <fullName evidence="13 14">WD_REPEATS_REGION domain-containing protein</fullName>
    </submittedName>
</protein>
<accession>A0A5S6QSQ9</accession>
<dbReference type="STRING" id="70415.A0A5S6QSQ9"/>
<evidence type="ECO:0000256" key="9">
    <source>
        <dbReference type="PROSITE-ProRule" id="PRU00221"/>
    </source>
</evidence>
<comment type="subcellular location">
    <subcellularLocation>
        <location evidence="1">Nucleus</location>
    </subcellularLocation>
</comment>
<evidence type="ECO:0000256" key="2">
    <source>
        <dbReference type="ARBA" id="ARBA00007306"/>
    </source>
</evidence>
<feature type="compositionally biased region" description="Low complexity" evidence="10">
    <location>
        <begin position="436"/>
        <end position="447"/>
    </location>
</feature>
<dbReference type="Proteomes" id="UP000046395">
    <property type="component" value="Unassembled WGS sequence"/>
</dbReference>
<feature type="compositionally biased region" description="Polar residues" evidence="10">
    <location>
        <begin position="482"/>
        <end position="494"/>
    </location>
</feature>
<evidence type="ECO:0000313" key="14">
    <source>
        <dbReference type="WBParaSite" id="TMUE_2000010406.1"/>
    </source>
</evidence>
<comment type="similarity">
    <text evidence="2">Belongs to the WD repeat HIR1 family.</text>
</comment>
<reference evidence="13 14" key="3">
    <citation type="submission" date="2019-12" db="UniProtKB">
        <authorList>
            <consortium name="WormBaseParasite"/>
        </authorList>
    </citation>
    <scope>IDENTIFICATION</scope>
</reference>
<dbReference type="InterPro" id="IPR045145">
    <property type="entry name" value="PTHR15271"/>
</dbReference>
<sequence length="536" mass="58255">MGDDEHGPSIKPCTILKRHASPVNVVRFSHSGKLLASGDTQGVVHIWQYSEVKDSCQVKKKAAVDERSLTGGDRGSWVVKNAYICRAPSCSSIVNDVTDLCWSSSDNFLAVSSMDGGVVLWDTQSGKPFRVWQCKSLWAFGVACHPSGQFVATIIADGTMRIFRSSSKRHSTLKRFPLPSIDGKKLEKASFDRDDSDSFRKSPAFSPDGNVLIVPNGTIVQEDGSNASYASYVFYVNNLKRPCYVLPSQTPVVLVRFCPVTFQLVKCDAESMLKLGYRFVFAILSDTEVFFYDTEHPWPIGCASNYHTAPLTDAAWSNDGSVLAVSSLDGLLSFVCLAKGELGVRIDPTCWIDLKSAPMEQLDVPGPSSSIIDVGDTSSCISISDSDSNTDEEKHCPAKGELGVRIDPTCWIDVKSAPMEQPDAPGPSSSIIDVGDTSSCISISDSDSSTDEEKHSLKKQQSRVKGSANVRESSSRRAMPNLSRSLGSAPSVQIEQPRPLPVRTVKPRRITLESFFPKATSEPRLEPAGPSTKGHD</sequence>
<feature type="domain" description="CAF1B/HIR1 beta-propeller" evidence="11">
    <location>
        <begin position="13"/>
        <end position="342"/>
    </location>
</feature>
<proteinExistence type="inferred from homology"/>
<evidence type="ECO:0000313" key="12">
    <source>
        <dbReference type="Proteomes" id="UP000046395"/>
    </source>
</evidence>
<evidence type="ECO:0000256" key="8">
    <source>
        <dbReference type="ARBA" id="ARBA00023242"/>
    </source>
</evidence>
<evidence type="ECO:0000256" key="6">
    <source>
        <dbReference type="ARBA" id="ARBA00022853"/>
    </source>
</evidence>
<dbReference type="Pfam" id="PF24105">
    <property type="entry name" value="Beta-prop_CAF1B_HIR1"/>
    <property type="match status" value="1"/>
</dbReference>
<dbReference type="Gene3D" id="2.130.10.10">
    <property type="entry name" value="YVTN repeat-like/Quinoprotein amine dehydrogenase"/>
    <property type="match status" value="1"/>
</dbReference>
<keyword evidence="12" id="KW-1185">Reference proteome</keyword>
<evidence type="ECO:0000259" key="11">
    <source>
        <dbReference type="Pfam" id="PF24105"/>
    </source>
</evidence>
<dbReference type="PROSITE" id="PS50082">
    <property type="entry name" value="WD_REPEATS_2"/>
    <property type="match status" value="2"/>
</dbReference>